<dbReference type="Gene3D" id="2.130.10.10">
    <property type="entry name" value="YVTN repeat-like/Quinoprotein amine dehydrogenase"/>
    <property type="match status" value="1"/>
</dbReference>
<gene>
    <name evidence="1" type="primary">KNAG0K02140</name>
    <name evidence="1" type="ordered locus">KNAG_0K02140</name>
</gene>
<dbReference type="OMA" id="NIMELSC"/>
<proteinExistence type="predicted"/>
<dbReference type="KEGG" id="kng:KNAG_0K02140"/>
<dbReference type="Proteomes" id="UP000006310">
    <property type="component" value="Chromosome 11"/>
</dbReference>
<dbReference type="InterPro" id="IPR011047">
    <property type="entry name" value="Quinoprotein_ADH-like_sf"/>
</dbReference>
<evidence type="ECO:0000313" key="2">
    <source>
        <dbReference type="Proteomes" id="UP000006310"/>
    </source>
</evidence>
<organism evidence="1 2">
    <name type="scientific">Huiozyma naganishii (strain ATCC MYA-139 / BCRC 22969 / CBS 8797 / KCTC 17520 / NBRC 10181 / NCYC 3082 / Yp74L-3)</name>
    <name type="common">Yeast</name>
    <name type="synonym">Kazachstania naganishii</name>
    <dbReference type="NCBI Taxonomy" id="1071383"/>
    <lineage>
        <taxon>Eukaryota</taxon>
        <taxon>Fungi</taxon>
        <taxon>Dikarya</taxon>
        <taxon>Ascomycota</taxon>
        <taxon>Saccharomycotina</taxon>
        <taxon>Saccharomycetes</taxon>
        <taxon>Saccharomycetales</taxon>
        <taxon>Saccharomycetaceae</taxon>
        <taxon>Huiozyma</taxon>
    </lineage>
</organism>
<dbReference type="HOGENOM" id="CLU_020687_0_0_1"/>
<dbReference type="GeneID" id="34528344"/>
<reference evidence="1 2" key="1">
    <citation type="journal article" date="2011" name="Proc. Natl. Acad. Sci. U.S.A.">
        <title>Evolutionary erosion of yeast sex chromosomes by mating-type switching accidents.</title>
        <authorList>
            <person name="Gordon J.L."/>
            <person name="Armisen D."/>
            <person name="Proux-Wera E."/>
            <person name="Oheigeartaigh S.S."/>
            <person name="Byrne K.P."/>
            <person name="Wolfe K.H."/>
        </authorList>
    </citation>
    <scope>NUCLEOTIDE SEQUENCE [LARGE SCALE GENOMIC DNA]</scope>
    <source>
        <strain evidence="2">ATCC MYA-139 / BCRC 22969 / CBS 8797 / CCRC 22969 / KCTC 17520 / NBRC 10181 / NCYC 3082</strain>
    </source>
</reference>
<dbReference type="OrthoDB" id="366230at2759"/>
<sequence>MDRLRELQLKRERLWELRDRGVGLLQPQGKGHDEVEVEGEGEPLCDAAVQTDAVVEGATATRTITYDRAVQTVALPQSPPQLPKELSPILTPTAVSPKSEVASPRGPLTPLVVPRNGRLPSRERTFASEWYVLGGAGDTNAPQGDGPQKVRLLHSWAPPQPSLESSNAWCVSLDYDKNREVTMAAFQSPRGSVVYVMDTFDGCVLDQLTLQGQLVTHARILRKHERHGVIAMLLVTVVGKTILYELRRRQQEGDETQDQWERNLLSANHHVGQATGVPGLWECGFKLVTGSSAGCLTVLNSLDLTVYRDVATSSEGLQDVLLAPVAMSEYLNIDHRTQDWFVDNHLSRLTPLNEVSVTALVGSPFDEETLYLGALDGAIYKVSLRDVKSRGPGDPHWLPLALNNNGFLPRTTPDKQDPFHERQVTSLCFRDDGLLLSASLDWTVCVYDAVHNVKLDEYTLRSPIIEARWLEGRLLSYVLTWDTLEFVQWSLDKAKGGEGGGVGSHEREWERLGDPKCIARVTIQDASPLTQFTACSVVHDAHTDHYVAILSGNTPPPTVQYFDVAV</sequence>
<dbReference type="STRING" id="1071383.J7S3F4"/>
<dbReference type="eggNOG" id="ENOG502R5J2">
    <property type="taxonomic scope" value="Eukaryota"/>
</dbReference>
<protein>
    <recommendedName>
        <fullName evidence="3">DNA damage-binding protein CMR1</fullName>
    </recommendedName>
</protein>
<keyword evidence="2" id="KW-1185">Reference proteome</keyword>
<dbReference type="AlphaFoldDB" id="J7S3F4"/>
<dbReference type="InterPro" id="IPR001680">
    <property type="entry name" value="WD40_rpt"/>
</dbReference>
<dbReference type="EMBL" id="HE978324">
    <property type="protein sequence ID" value="CCK72577.1"/>
    <property type="molecule type" value="Genomic_DNA"/>
</dbReference>
<dbReference type="InterPro" id="IPR015943">
    <property type="entry name" value="WD40/YVTN_repeat-like_dom_sf"/>
</dbReference>
<accession>J7S3F4</accession>
<name>J7S3F4_HUIN7</name>
<evidence type="ECO:0008006" key="3">
    <source>
        <dbReference type="Google" id="ProtNLM"/>
    </source>
</evidence>
<reference evidence="2" key="2">
    <citation type="submission" date="2012-08" db="EMBL/GenBank/DDBJ databases">
        <title>Genome sequence of Kazachstania naganishii.</title>
        <authorList>
            <person name="Gordon J.L."/>
            <person name="Armisen D."/>
            <person name="Proux-Wera E."/>
            <person name="OhEigeartaigh S.S."/>
            <person name="Byrne K.P."/>
            <person name="Wolfe K.H."/>
        </authorList>
    </citation>
    <scope>NUCLEOTIDE SEQUENCE [LARGE SCALE GENOMIC DNA]</scope>
    <source>
        <strain evidence="2">ATCC MYA-139 / BCRC 22969 / CBS 8797 / CCRC 22969 / KCTC 17520 / NBRC 10181 / NCYC 3082</strain>
    </source>
</reference>
<dbReference type="RefSeq" id="XP_022466822.1">
    <property type="nucleotide sequence ID" value="XM_022610535.1"/>
</dbReference>
<dbReference type="SUPFAM" id="SSF50998">
    <property type="entry name" value="Quinoprotein alcohol dehydrogenase-like"/>
    <property type="match status" value="1"/>
</dbReference>
<dbReference type="SMART" id="SM00320">
    <property type="entry name" value="WD40"/>
    <property type="match status" value="1"/>
</dbReference>
<evidence type="ECO:0000313" key="1">
    <source>
        <dbReference type="EMBL" id="CCK72577.1"/>
    </source>
</evidence>